<dbReference type="Gene3D" id="3.30.420.10">
    <property type="entry name" value="Ribonuclease H-like superfamily/Ribonuclease H"/>
    <property type="match status" value="1"/>
</dbReference>
<dbReference type="InterPro" id="IPR002121">
    <property type="entry name" value="HRDC_dom"/>
</dbReference>
<dbReference type="Gene3D" id="1.10.150.80">
    <property type="entry name" value="HRDC domain"/>
    <property type="match status" value="2"/>
</dbReference>
<dbReference type="SUPFAM" id="SSF53098">
    <property type="entry name" value="Ribonuclease H-like"/>
    <property type="match status" value="1"/>
</dbReference>
<dbReference type="PANTHER" id="PTHR47649:SF1">
    <property type="entry name" value="RIBONUCLEASE D"/>
    <property type="match status" value="1"/>
</dbReference>
<dbReference type="InterPro" id="IPR051086">
    <property type="entry name" value="RNase_D-like"/>
</dbReference>
<dbReference type="PANTHER" id="PTHR47649">
    <property type="entry name" value="RIBONUCLEASE D"/>
    <property type="match status" value="1"/>
</dbReference>
<dbReference type="InterPro" id="IPR012337">
    <property type="entry name" value="RNaseH-like_sf"/>
</dbReference>
<evidence type="ECO:0000256" key="1">
    <source>
        <dbReference type="SAM" id="MobiDB-lite"/>
    </source>
</evidence>
<keyword evidence="4" id="KW-1185">Reference proteome</keyword>
<gene>
    <name evidence="3" type="ORF">AADG42_11340</name>
</gene>
<dbReference type="SUPFAM" id="SSF47819">
    <property type="entry name" value="HRDC-like"/>
    <property type="match status" value="1"/>
</dbReference>
<dbReference type="RefSeq" id="WP_425309332.1">
    <property type="nucleotide sequence ID" value="NZ_CP154795.1"/>
</dbReference>
<reference evidence="3 4" key="1">
    <citation type="submission" date="2024-04" db="EMBL/GenBank/DDBJ databases">
        <title>Isolation of an actinomycete strain from pig manure.</title>
        <authorList>
            <person name="Gong T."/>
            <person name="Yu Z."/>
            <person name="An M."/>
            <person name="Wei C."/>
            <person name="Yang W."/>
            <person name="Liu L."/>
        </authorList>
    </citation>
    <scope>NUCLEOTIDE SEQUENCE [LARGE SCALE GENOMIC DNA]</scope>
    <source>
        <strain evidence="3 4">ZF39</strain>
    </source>
</reference>
<dbReference type="EMBL" id="CP154795">
    <property type="protein sequence ID" value="XAN07873.1"/>
    <property type="molecule type" value="Genomic_DNA"/>
</dbReference>
<dbReference type="Pfam" id="PF01612">
    <property type="entry name" value="DNA_pol_A_exo1"/>
    <property type="match status" value="1"/>
</dbReference>
<name>A0ABZ3FP91_9ACTN</name>
<evidence type="ECO:0000313" key="4">
    <source>
        <dbReference type="Proteomes" id="UP001442841"/>
    </source>
</evidence>
<accession>A0ABZ3FP91</accession>
<evidence type="ECO:0000259" key="2">
    <source>
        <dbReference type="PROSITE" id="PS50967"/>
    </source>
</evidence>
<dbReference type="SMART" id="SM00341">
    <property type="entry name" value="HRDC"/>
    <property type="match status" value="1"/>
</dbReference>
<dbReference type="SMART" id="SM00474">
    <property type="entry name" value="35EXOc"/>
    <property type="match status" value="1"/>
</dbReference>
<proteinExistence type="predicted"/>
<dbReference type="InterPro" id="IPR041605">
    <property type="entry name" value="Exo_C"/>
</dbReference>
<dbReference type="CDD" id="cd06142">
    <property type="entry name" value="RNaseD_exo"/>
    <property type="match status" value="1"/>
</dbReference>
<dbReference type="Pfam" id="PF00570">
    <property type="entry name" value="HRDC"/>
    <property type="match status" value="1"/>
</dbReference>
<dbReference type="PROSITE" id="PS50967">
    <property type="entry name" value="HRDC"/>
    <property type="match status" value="1"/>
</dbReference>
<dbReference type="Pfam" id="PF18305">
    <property type="entry name" value="DNA_pol_A_exoN"/>
    <property type="match status" value="1"/>
</dbReference>
<evidence type="ECO:0000313" key="3">
    <source>
        <dbReference type="EMBL" id="XAN07873.1"/>
    </source>
</evidence>
<organism evidence="3 4">
    <name type="scientific">Ammonicoccus fulvus</name>
    <dbReference type="NCBI Taxonomy" id="3138240"/>
    <lineage>
        <taxon>Bacteria</taxon>
        <taxon>Bacillati</taxon>
        <taxon>Actinomycetota</taxon>
        <taxon>Actinomycetes</taxon>
        <taxon>Propionibacteriales</taxon>
        <taxon>Propionibacteriaceae</taxon>
        <taxon>Ammonicoccus</taxon>
    </lineage>
</organism>
<dbReference type="InterPro" id="IPR002562">
    <property type="entry name" value="3'-5'_exonuclease_dom"/>
</dbReference>
<protein>
    <submittedName>
        <fullName evidence="3">HRDC domain-containing protein</fullName>
    </submittedName>
</protein>
<dbReference type="Proteomes" id="UP001442841">
    <property type="component" value="Chromosome"/>
</dbReference>
<feature type="region of interest" description="Disordered" evidence="1">
    <location>
        <begin position="313"/>
        <end position="332"/>
    </location>
</feature>
<dbReference type="InterPro" id="IPR010997">
    <property type="entry name" value="HRDC-like_sf"/>
</dbReference>
<dbReference type="InterPro" id="IPR036397">
    <property type="entry name" value="RNaseH_sf"/>
</dbReference>
<feature type="domain" description="HRDC" evidence="2">
    <location>
        <begin position="233"/>
        <end position="313"/>
    </location>
</feature>
<dbReference type="InterPro" id="IPR044876">
    <property type="entry name" value="HRDC_dom_sf"/>
</dbReference>
<sequence length="413" mass="46001">MGTETEETDDLPVLSAPAEPINDVVASPDALAHTLTLLRNGSGPVAVDAERAQGYRYSGRAYLIQLRRVGAGTFLVDPTAFGDEGGELRPLAEAIEDEEWIIHAATQDIPCLVEAGMVPRRLFDTELAGRLLGHPRVALGTLIEVYFGQRLLKEHSAADWSTRPLPEDWLNYAALDVELLPELRDRLADDLAEAGKDEWARQEFAWLAERATVRPAPRQDPWRRTSGIHAVRSPAGMAIVRELWQARDEIARRLDKAPGRILQDKAIAELATHAKPGRNDLRSVPGFQRRNTRRYESDWVAALERAQALSRAQLPPLHLPSDAPPPPRSWENRDPEAYARYLALREVMAILAEEHHLPAENLLSPDSWRRLAWQPPEDRSAAGVDAFLVGQQARDWQREITAAPLADALANAL</sequence>